<protein>
    <submittedName>
        <fullName evidence="1">Uncharacterized protein</fullName>
    </submittedName>
</protein>
<dbReference type="AlphaFoldDB" id="A0A0E9PZI5"/>
<reference evidence="1" key="2">
    <citation type="journal article" date="2015" name="Fish Shellfish Immunol.">
        <title>Early steps in the European eel (Anguilla anguilla)-Vibrio vulnificus interaction in the gills: Role of the RtxA13 toxin.</title>
        <authorList>
            <person name="Callol A."/>
            <person name="Pajuelo D."/>
            <person name="Ebbesson L."/>
            <person name="Teles M."/>
            <person name="MacKenzie S."/>
            <person name="Amaro C."/>
        </authorList>
    </citation>
    <scope>NUCLEOTIDE SEQUENCE</scope>
</reference>
<organism evidence="1">
    <name type="scientific">Anguilla anguilla</name>
    <name type="common">European freshwater eel</name>
    <name type="synonym">Muraena anguilla</name>
    <dbReference type="NCBI Taxonomy" id="7936"/>
    <lineage>
        <taxon>Eukaryota</taxon>
        <taxon>Metazoa</taxon>
        <taxon>Chordata</taxon>
        <taxon>Craniata</taxon>
        <taxon>Vertebrata</taxon>
        <taxon>Euteleostomi</taxon>
        <taxon>Actinopterygii</taxon>
        <taxon>Neopterygii</taxon>
        <taxon>Teleostei</taxon>
        <taxon>Anguilliformes</taxon>
        <taxon>Anguillidae</taxon>
        <taxon>Anguilla</taxon>
    </lineage>
</organism>
<dbReference type="EMBL" id="GBXM01098875">
    <property type="protein sequence ID" value="JAH09702.1"/>
    <property type="molecule type" value="Transcribed_RNA"/>
</dbReference>
<proteinExistence type="predicted"/>
<evidence type="ECO:0000313" key="1">
    <source>
        <dbReference type="EMBL" id="JAH09702.1"/>
    </source>
</evidence>
<accession>A0A0E9PZI5</accession>
<reference evidence="1" key="1">
    <citation type="submission" date="2014-11" db="EMBL/GenBank/DDBJ databases">
        <authorList>
            <person name="Amaro Gonzalez C."/>
        </authorList>
    </citation>
    <scope>NUCLEOTIDE SEQUENCE</scope>
</reference>
<sequence>MITLTAGVAATLPQVGGEWSQCIPDFK</sequence>
<name>A0A0E9PZI5_ANGAN</name>